<reference evidence="3 4" key="1">
    <citation type="submission" date="2019-12" db="EMBL/GenBank/DDBJ databases">
        <title>Defluviitalea raffinosedens, isolated from a biogas fermenter, genome sequencing and characterization.</title>
        <authorList>
            <person name="Rettenmaier R."/>
            <person name="Schneider M."/>
            <person name="Neuhaus K."/>
            <person name="Liebl W."/>
            <person name="Zverlov V."/>
        </authorList>
    </citation>
    <scope>NUCLEOTIDE SEQUENCE [LARGE SCALE GENOMIC DNA]</scope>
    <source>
        <strain evidence="3 4">249c-K6</strain>
    </source>
</reference>
<dbReference type="Proteomes" id="UP000483018">
    <property type="component" value="Unassembled WGS sequence"/>
</dbReference>
<dbReference type="PANTHER" id="PTHR38682:SF1">
    <property type="entry name" value="V-TYPE ATP SYNTHASE SUBUNIT C"/>
    <property type="match status" value="1"/>
</dbReference>
<dbReference type="InterPro" id="IPR050873">
    <property type="entry name" value="V-ATPase_V0D/AC39_subunit"/>
</dbReference>
<keyword evidence="2" id="KW-0406">Ion transport</keyword>
<dbReference type="OrthoDB" id="9816136at2"/>
<accession>A0A7C8LHR3</accession>
<dbReference type="InterPro" id="IPR002843">
    <property type="entry name" value="ATPase_V0-cplx_csu/dsu"/>
</dbReference>
<sequence length="346" mass="41542">MGNVTGFAAVNTKLRVKKRKFLTDEDFRILLSKNSVGEITRYLKEHPGYKEVLRNFDPSDVHRGDLEIELIKNIVHQIEAILSYFQGDYRQFFLSLLIEYEIEDLKLILRMISRNEDITKIKDSLVHSEKYSHLDYDQLLQSKNVEQFLENLKHTIYYHPLKTITDEDITKRVFHIEMKLETMFYGILIEKANKLSKEDQQLVKESIGTNIDLINIQWIYRAMKNYSISPEEILIYCISNGYKLNYLKLKELVYSKNIEAFIEKIKQTQYKFIFPNDQDVFIERRIERYLFNLYGMRRKQNSMNIMECISYIYFLKYEAKDIISIIECIRYNLDKELSKRYLIRKG</sequence>
<name>A0A7C8LHR3_9FIRM</name>
<dbReference type="SUPFAM" id="SSF103486">
    <property type="entry name" value="V-type ATP synthase subunit C"/>
    <property type="match status" value="1"/>
</dbReference>
<dbReference type="InterPro" id="IPR036079">
    <property type="entry name" value="ATPase_csu/dsu_sf"/>
</dbReference>
<dbReference type="Gene3D" id="1.10.132.50">
    <property type="entry name" value="ATP synthase (C/AC39) subunit, domain 3"/>
    <property type="match status" value="3"/>
</dbReference>
<gene>
    <name evidence="3" type="ORF">GND95_07935</name>
</gene>
<dbReference type="PANTHER" id="PTHR38682">
    <property type="entry name" value="V-TYPE ATP SYNTHASE SUBUNIT C"/>
    <property type="match status" value="1"/>
</dbReference>
<dbReference type="RefSeq" id="WP_158740325.1">
    <property type="nucleotide sequence ID" value="NZ_JAFBEP010000008.1"/>
</dbReference>
<evidence type="ECO:0000313" key="4">
    <source>
        <dbReference type="Proteomes" id="UP000483018"/>
    </source>
</evidence>
<dbReference type="InterPro" id="IPR044911">
    <property type="entry name" value="V-type_ATPase_csu/dsu_dom_3"/>
</dbReference>
<proteinExistence type="predicted"/>
<comment type="caution">
    <text evidence="3">The sequence shown here is derived from an EMBL/GenBank/DDBJ whole genome shotgun (WGS) entry which is preliminary data.</text>
</comment>
<dbReference type="Pfam" id="PF01992">
    <property type="entry name" value="vATP-synt_AC39"/>
    <property type="match status" value="1"/>
</dbReference>
<evidence type="ECO:0000256" key="1">
    <source>
        <dbReference type="ARBA" id="ARBA00022448"/>
    </source>
</evidence>
<evidence type="ECO:0000256" key="2">
    <source>
        <dbReference type="ARBA" id="ARBA00023065"/>
    </source>
</evidence>
<organism evidence="3 4">
    <name type="scientific">Defluviitalea raffinosedens</name>
    <dbReference type="NCBI Taxonomy" id="1450156"/>
    <lineage>
        <taxon>Bacteria</taxon>
        <taxon>Bacillati</taxon>
        <taxon>Bacillota</taxon>
        <taxon>Clostridia</taxon>
        <taxon>Lachnospirales</taxon>
        <taxon>Defluviitaleaceae</taxon>
        <taxon>Defluviitalea</taxon>
    </lineage>
</organism>
<dbReference type="AlphaFoldDB" id="A0A7C8LHR3"/>
<evidence type="ECO:0008006" key="5">
    <source>
        <dbReference type="Google" id="ProtNLM"/>
    </source>
</evidence>
<keyword evidence="1" id="KW-0813">Transport</keyword>
<protein>
    <recommendedName>
        <fullName evidence="5">V-type ATP synthase subunit C</fullName>
    </recommendedName>
</protein>
<evidence type="ECO:0000313" key="3">
    <source>
        <dbReference type="EMBL" id="KAE9634043.1"/>
    </source>
</evidence>
<keyword evidence="4" id="KW-1185">Reference proteome</keyword>
<dbReference type="GO" id="GO:0046961">
    <property type="term" value="F:proton-transporting ATPase activity, rotational mechanism"/>
    <property type="evidence" value="ECO:0007669"/>
    <property type="project" value="InterPro"/>
</dbReference>
<dbReference type="EMBL" id="WSLF01000006">
    <property type="protein sequence ID" value="KAE9634043.1"/>
    <property type="molecule type" value="Genomic_DNA"/>
</dbReference>